<reference evidence="1" key="1">
    <citation type="journal article" date="2022" name="bioRxiv">
        <title>Population genetic analysis of Ophidiomyces ophidiicola, the causative agent of snake fungal disease, indicates recent introductions to the USA.</title>
        <authorList>
            <person name="Ladner J.T."/>
            <person name="Palmer J.M."/>
            <person name="Ettinger C.L."/>
            <person name="Stajich J.E."/>
            <person name="Farrell T.M."/>
            <person name="Glorioso B.M."/>
            <person name="Lawson B."/>
            <person name="Price S.J."/>
            <person name="Stengle A.G."/>
            <person name="Grear D.A."/>
            <person name="Lorch J.M."/>
        </authorList>
    </citation>
    <scope>NUCLEOTIDE SEQUENCE</scope>
    <source>
        <strain evidence="1">NWHC 24266-5</strain>
    </source>
</reference>
<accession>A0ACB8UY71</accession>
<evidence type="ECO:0000313" key="1">
    <source>
        <dbReference type="EMBL" id="KAI2388150.1"/>
    </source>
</evidence>
<gene>
    <name evidence="1" type="ORF">LOY88_002740</name>
</gene>
<organism evidence="1">
    <name type="scientific">Ophidiomyces ophidiicola</name>
    <dbReference type="NCBI Taxonomy" id="1387563"/>
    <lineage>
        <taxon>Eukaryota</taxon>
        <taxon>Fungi</taxon>
        <taxon>Dikarya</taxon>
        <taxon>Ascomycota</taxon>
        <taxon>Pezizomycotina</taxon>
        <taxon>Eurotiomycetes</taxon>
        <taxon>Eurotiomycetidae</taxon>
        <taxon>Onygenales</taxon>
        <taxon>Onygenaceae</taxon>
        <taxon>Ophidiomyces</taxon>
    </lineage>
</organism>
<sequence>MNVGATAPFAAGALRVSVSFAAMIECVVATLVVHEGNTVSLQMRQTTFWCCEKEDDCEAGLPTPTVTVSGYVTETYTQLFTVINTPSEYTSSIMAPLKLANNSTSSIVGGTIGGAALVMFFGFAFFVGSRRGWFQKQTAATNSGTRHEDGTEEYKPVPTTSELTTEQLNRNSMVSPTDSTFDWRLSILPEHPPKIGPDSETHSADIYEMPSERRQERMSDDQREQ</sequence>
<protein>
    <submittedName>
        <fullName evidence="1">Uncharacterized protein</fullName>
    </submittedName>
</protein>
<comment type="caution">
    <text evidence="1">The sequence shown here is derived from an EMBL/GenBank/DDBJ whole genome shotgun (WGS) entry which is preliminary data.</text>
</comment>
<name>A0ACB8UY71_9EURO</name>
<proteinExistence type="predicted"/>
<dbReference type="EMBL" id="JALBCA010000033">
    <property type="protein sequence ID" value="KAI2388150.1"/>
    <property type="molecule type" value="Genomic_DNA"/>
</dbReference>